<evidence type="ECO:0000256" key="12">
    <source>
        <dbReference type="RuleBase" id="RU361234"/>
    </source>
</evidence>
<dbReference type="SUPFAM" id="SSF52374">
    <property type="entry name" value="Nucleotidylyl transferase"/>
    <property type="match status" value="1"/>
</dbReference>
<reference evidence="14" key="1">
    <citation type="submission" date="2014-08" db="EMBL/GenBank/DDBJ databases">
        <authorList>
            <person name="Sharma Rahul"/>
            <person name="Thines Marco"/>
        </authorList>
    </citation>
    <scope>NUCLEOTIDE SEQUENCE</scope>
</reference>
<dbReference type="InterPro" id="IPR002305">
    <property type="entry name" value="aa-tRNA-synth_Ic"/>
</dbReference>
<dbReference type="NCBIfam" id="NF006330">
    <property type="entry name" value="PRK08560.1"/>
    <property type="match status" value="1"/>
</dbReference>
<keyword evidence="7 12" id="KW-0067">ATP-binding</keyword>
<dbReference type="GO" id="GO:0004831">
    <property type="term" value="F:tyrosine-tRNA ligase activity"/>
    <property type="evidence" value="ECO:0007669"/>
    <property type="project" value="UniProtKB-EC"/>
</dbReference>
<dbReference type="PIRSF" id="PIRSF006588">
    <property type="entry name" value="TyrRS_arch_euk"/>
    <property type="match status" value="1"/>
</dbReference>
<dbReference type="Gene3D" id="3.40.50.620">
    <property type="entry name" value="HUPs"/>
    <property type="match status" value="1"/>
</dbReference>
<evidence type="ECO:0000256" key="13">
    <source>
        <dbReference type="SAM" id="MobiDB-lite"/>
    </source>
</evidence>
<dbReference type="GO" id="GO:0005737">
    <property type="term" value="C:cytoplasm"/>
    <property type="evidence" value="ECO:0007669"/>
    <property type="project" value="UniProtKB-SubCell"/>
</dbReference>
<dbReference type="InterPro" id="IPR050489">
    <property type="entry name" value="Tyr-tRNA_synthase"/>
</dbReference>
<evidence type="ECO:0000256" key="6">
    <source>
        <dbReference type="ARBA" id="ARBA00022741"/>
    </source>
</evidence>
<evidence type="ECO:0000256" key="2">
    <source>
        <dbReference type="ARBA" id="ARBA00004496"/>
    </source>
</evidence>
<dbReference type="FunFam" id="3.40.50.620:FF:000040">
    <property type="entry name" value="Tyrosine--tRNA ligase"/>
    <property type="match status" value="1"/>
</dbReference>
<evidence type="ECO:0000256" key="3">
    <source>
        <dbReference type="ARBA" id="ARBA00005594"/>
    </source>
</evidence>
<keyword evidence="10" id="KW-0539">Nucleus</keyword>
<sequence>MASFTNEQKYELITRNLQEVIGGDKIKDIIAKGETVKAYWGTAPTGRPHIAYFVPLAKIADFLLAGVNVKILLADIHAFLDSQKAPLDLVGHRVDYYRRLLYAVFNAIGVPTDKLEFVVGSSYQLKSDYTMDVYRLSSMATDHDAKRAGAEVVKQSATAPLSSLLYPGLQALDEQYLDVDFQFGGADQRKIFIYAEEFLPKLGYAKRSHLMNPIVPGLVKGGKMSSSDPKSKIDFLDSAADVKKKINNAFCEEGNIEENGLLAFFKAVAIPISQLKSRVSDGKSNPFVGEGAPEGTVISIFRDEKFGGDLHYSSFKEMETSFAEKKLHPKDLKKGMTDTVNNLLQPIRDAFESDEDFKKSEANAYPVQAPPEKKTKIKNRGTGAPGGQKAKAPESAPEPAAAADTTTEAAAPAVASVDSLAAGTGALEITPQTQL</sequence>
<keyword evidence="6 12" id="KW-0547">Nucleotide-binding</keyword>
<dbReference type="GO" id="GO:0005634">
    <property type="term" value="C:nucleus"/>
    <property type="evidence" value="ECO:0007669"/>
    <property type="project" value="UniProtKB-SubCell"/>
</dbReference>
<comment type="catalytic activity">
    <reaction evidence="11 12">
        <text>tRNA(Tyr) + L-tyrosine + ATP = L-tyrosyl-tRNA(Tyr) + AMP + diphosphate + H(+)</text>
        <dbReference type="Rhea" id="RHEA:10220"/>
        <dbReference type="Rhea" id="RHEA-COMP:9706"/>
        <dbReference type="Rhea" id="RHEA-COMP:9707"/>
        <dbReference type="ChEBI" id="CHEBI:15378"/>
        <dbReference type="ChEBI" id="CHEBI:30616"/>
        <dbReference type="ChEBI" id="CHEBI:33019"/>
        <dbReference type="ChEBI" id="CHEBI:58315"/>
        <dbReference type="ChEBI" id="CHEBI:78442"/>
        <dbReference type="ChEBI" id="CHEBI:78536"/>
        <dbReference type="ChEBI" id="CHEBI:456215"/>
        <dbReference type="EC" id="6.1.1.1"/>
    </reaction>
</comment>
<dbReference type="InterPro" id="IPR023617">
    <property type="entry name" value="Tyr-tRNA-ligase_arc/euk-type"/>
</dbReference>
<dbReference type="Gene3D" id="1.10.240.10">
    <property type="entry name" value="Tyrosyl-Transfer RNA Synthetase"/>
    <property type="match status" value="1"/>
</dbReference>
<evidence type="ECO:0000256" key="7">
    <source>
        <dbReference type="ARBA" id="ARBA00022840"/>
    </source>
</evidence>
<evidence type="ECO:0000313" key="14">
    <source>
        <dbReference type="EMBL" id="CED83085.1"/>
    </source>
</evidence>
<dbReference type="InterPro" id="IPR014729">
    <property type="entry name" value="Rossmann-like_a/b/a_fold"/>
</dbReference>
<dbReference type="FunFam" id="1.10.240.10:FF:000004">
    <property type="entry name" value="Tyrosine--tRNA ligase"/>
    <property type="match status" value="1"/>
</dbReference>
<evidence type="ECO:0000256" key="1">
    <source>
        <dbReference type="ARBA" id="ARBA00004123"/>
    </source>
</evidence>
<dbReference type="EMBL" id="LN483142">
    <property type="protein sequence ID" value="CED83085.1"/>
    <property type="molecule type" value="Genomic_DNA"/>
</dbReference>
<dbReference type="PANTHER" id="PTHR46264:SF4">
    <property type="entry name" value="TYROSINE--TRNA LIGASE, CYTOPLASMIC"/>
    <property type="match status" value="1"/>
</dbReference>
<comment type="similarity">
    <text evidence="3 12">Belongs to the class-I aminoacyl-tRNA synthetase family.</text>
</comment>
<accession>A0A0F7SRF6</accession>
<keyword evidence="4" id="KW-0963">Cytoplasm</keyword>
<keyword evidence="8 12" id="KW-0648">Protein biosynthesis</keyword>
<evidence type="ECO:0000256" key="10">
    <source>
        <dbReference type="ARBA" id="ARBA00023242"/>
    </source>
</evidence>
<feature type="compositionally biased region" description="Low complexity" evidence="13">
    <location>
        <begin position="389"/>
        <end position="411"/>
    </location>
</feature>
<dbReference type="GO" id="GO:0005524">
    <property type="term" value="F:ATP binding"/>
    <property type="evidence" value="ECO:0007669"/>
    <property type="project" value="UniProtKB-KW"/>
</dbReference>
<dbReference type="PRINTS" id="PR01040">
    <property type="entry name" value="TRNASYNTHTYR"/>
</dbReference>
<dbReference type="PANTHER" id="PTHR46264">
    <property type="entry name" value="TYROSINE-TRNA LIGASE"/>
    <property type="match status" value="1"/>
</dbReference>
<protein>
    <recommendedName>
        <fullName evidence="12">Tyrosine--tRNA ligase</fullName>
        <ecNumber evidence="12">6.1.1.1</ecNumber>
    </recommendedName>
    <alternativeName>
        <fullName evidence="12">Tyrosyl-tRNA synthetase</fullName>
    </alternativeName>
</protein>
<dbReference type="NCBIfam" id="TIGR00234">
    <property type="entry name" value="tyrS"/>
    <property type="match status" value="1"/>
</dbReference>
<feature type="region of interest" description="Disordered" evidence="13">
    <location>
        <begin position="361"/>
        <end position="411"/>
    </location>
</feature>
<dbReference type="GO" id="GO:0006437">
    <property type="term" value="P:tyrosyl-tRNA aminoacylation"/>
    <property type="evidence" value="ECO:0007669"/>
    <property type="project" value="InterPro"/>
</dbReference>
<keyword evidence="5 12" id="KW-0436">Ligase</keyword>
<dbReference type="Pfam" id="PF00579">
    <property type="entry name" value="tRNA-synt_1b"/>
    <property type="match status" value="1"/>
</dbReference>
<comment type="subcellular location">
    <subcellularLocation>
        <location evidence="2">Cytoplasm</location>
    </subcellularLocation>
    <subcellularLocation>
        <location evidence="1">Nucleus</location>
    </subcellularLocation>
</comment>
<evidence type="ECO:0000256" key="4">
    <source>
        <dbReference type="ARBA" id="ARBA00022490"/>
    </source>
</evidence>
<dbReference type="AlphaFoldDB" id="A0A0F7SRF6"/>
<dbReference type="InterPro" id="IPR002307">
    <property type="entry name" value="Tyr-tRNA-ligase"/>
</dbReference>
<keyword evidence="9 12" id="KW-0030">Aminoacyl-tRNA synthetase</keyword>
<organism evidence="14">
    <name type="scientific">Phaffia rhodozyma</name>
    <name type="common">Yeast</name>
    <name type="synonym">Xanthophyllomyces dendrorhous</name>
    <dbReference type="NCBI Taxonomy" id="264483"/>
    <lineage>
        <taxon>Eukaryota</taxon>
        <taxon>Fungi</taxon>
        <taxon>Dikarya</taxon>
        <taxon>Basidiomycota</taxon>
        <taxon>Agaricomycotina</taxon>
        <taxon>Tremellomycetes</taxon>
        <taxon>Cystofilobasidiales</taxon>
        <taxon>Mrakiaceae</taxon>
        <taxon>Phaffia</taxon>
    </lineage>
</organism>
<evidence type="ECO:0000256" key="9">
    <source>
        <dbReference type="ARBA" id="ARBA00023146"/>
    </source>
</evidence>
<evidence type="ECO:0000256" key="8">
    <source>
        <dbReference type="ARBA" id="ARBA00022917"/>
    </source>
</evidence>
<evidence type="ECO:0000256" key="11">
    <source>
        <dbReference type="ARBA" id="ARBA00048248"/>
    </source>
</evidence>
<proteinExistence type="inferred from homology"/>
<name>A0A0F7SRF6_PHARH</name>
<dbReference type="EC" id="6.1.1.1" evidence="12"/>
<evidence type="ECO:0000256" key="5">
    <source>
        <dbReference type="ARBA" id="ARBA00022598"/>
    </source>
</evidence>